<evidence type="ECO:0000256" key="3">
    <source>
        <dbReference type="ARBA" id="ARBA00022741"/>
    </source>
</evidence>
<organism evidence="11 13">
    <name type="scientific">Didymodactylos carnosus</name>
    <dbReference type="NCBI Taxonomy" id="1234261"/>
    <lineage>
        <taxon>Eukaryota</taxon>
        <taxon>Metazoa</taxon>
        <taxon>Spiralia</taxon>
        <taxon>Gnathifera</taxon>
        <taxon>Rotifera</taxon>
        <taxon>Eurotatoria</taxon>
        <taxon>Bdelloidea</taxon>
        <taxon>Philodinida</taxon>
        <taxon>Philodinidae</taxon>
        <taxon>Didymodactylos</taxon>
    </lineage>
</organism>
<dbReference type="GO" id="GO:0006605">
    <property type="term" value="P:protein targeting"/>
    <property type="evidence" value="ECO:0007669"/>
    <property type="project" value="InterPro"/>
</dbReference>
<dbReference type="Gene3D" id="3.40.50.300">
    <property type="entry name" value="P-loop containing nucleotide triphosphate hydrolases"/>
    <property type="match status" value="1"/>
</dbReference>
<reference evidence="11" key="1">
    <citation type="submission" date="2021-02" db="EMBL/GenBank/DDBJ databases">
        <authorList>
            <person name="Nowell W R."/>
        </authorList>
    </citation>
    <scope>NUCLEOTIDE SEQUENCE</scope>
</reference>
<keyword evidence="5" id="KW-0653">Protein transport</keyword>
<evidence type="ECO:0000313" key="13">
    <source>
        <dbReference type="Proteomes" id="UP000663829"/>
    </source>
</evidence>
<dbReference type="Proteomes" id="UP000681722">
    <property type="component" value="Unassembled WGS sequence"/>
</dbReference>
<dbReference type="InterPro" id="IPR014018">
    <property type="entry name" value="SecA_motor_DEAD"/>
</dbReference>
<feature type="domain" description="Helicase C-terminal" evidence="9">
    <location>
        <begin position="5"/>
        <end position="164"/>
    </location>
</feature>
<evidence type="ECO:0000256" key="2">
    <source>
        <dbReference type="ARBA" id="ARBA00022490"/>
    </source>
</evidence>
<proteinExistence type="predicted"/>
<dbReference type="SUPFAM" id="SSF52540">
    <property type="entry name" value="P-loop containing nucleoside triphosphate hydrolases"/>
    <property type="match status" value="1"/>
</dbReference>
<dbReference type="InterPro" id="IPR000185">
    <property type="entry name" value="SecA"/>
</dbReference>
<evidence type="ECO:0000256" key="5">
    <source>
        <dbReference type="ARBA" id="ARBA00022927"/>
    </source>
</evidence>
<dbReference type="PROSITE" id="PS51194">
    <property type="entry name" value="HELICASE_CTER"/>
    <property type="match status" value="1"/>
</dbReference>
<name>A0A815HDH2_9BILA</name>
<feature type="domain" description="SecA family profile" evidence="10">
    <location>
        <begin position="1"/>
        <end position="156"/>
    </location>
</feature>
<gene>
    <name evidence="11" type="ORF">GPM918_LOCUS30898</name>
    <name evidence="12" type="ORF">SRO942_LOCUS31530</name>
</gene>
<dbReference type="AlphaFoldDB" id="A0A815HDH2"/>
<evidence type="ECO:0000259" key="9">
    <source>
        <dbReference type="PROSITE" id="PS51194"/>
    </source>
</evidence>
<evidence type="ECO:0000259" key="10">
    <source>
        <dbReference type="PROSITE" id="PS51196"/>
    </source>
</evidence>
<dbReference type="PANTHER" id="PTHR30612">
    <property type="entry name" value="SECA INNER MEMBRANE COMPONENT OF SEC PROTEIN SECRETION SYSTEM"/>
    <property type="match status" value="1"/>
</dbReference>
<comment type="caution">
    <text evidence="11">The sequence shown here is derived from an EMBL/GenBank/DDBJ whole genome shotgun (WGS) entry which is preliminary data.</text>
</comment>
<keyword evidence="3" id="KW-0547">Nucleotide-binding</keyword>
<protein>
    <recommendedName>
        <fullName evidence="14">Preprotein translocase subunit SecA</fullName>
    </recommendedName>
</protein>
<evidence type="ECO:0000313" key="12">
    <source>
        <dbReference type="EMBL" id="CAF4220709.1"/>
    </source>
</evidence>
<sequence length="221" mass="25338">MDNNIVESSINKLNNGRGVLIITKYIKEVDEIKNRLITAGYDGTKIKQYRTEDESNIIEEEMKPSEIIIATNIAGRGTDIRTNKIEKNGGLHVLITFLPPNERVEQQNVGRTSRTGNKGTSQFILLQKHENNYHKLKTERNIQEEIGIYKAKTDIEKVTIKDAIFEELCKLLAIICGTDLVTNMEIRIKIRAIEDRFGIWLKMQEATTTTLITKEEMLNKF</sequence>
<keyword evidence="4" id="KW-0067">ATP-binding</keyword>
<evidence type="ECO:0000256" key="7">
    <source>
        <dbReference type="ARBA" id="ARBA00023010"/>
    </source>
</evidence>
<dbReference type="InterPro" id="IPR027417">
    <property type="entry name" value="P-loop_NTPase"/>
</dbReference>
<dbReference type="OrthoDB" id="27934at2759"/>
<dbReference type="GO" id="GO:0006886">
    <property type="term" value="P:intracellular protein transport"/>
    <property type="evidence" value="ECO:0007669"/>
    <property type="project" value="InterPro"/>
</dbReference>
<keyword evidence="8" id="KW-0472">Membrane</keyword>
<dbReference type="GO" id="GO:0005524">
    <property type="term" value="F:ATP binding"/>
    <property type="evidence" value="ECO:0007669"/>
    <property type="project" value="UniProtKB-KW"/>
</dbReference>
<dbReference type="EMBL" id="CAJNOQ010014899">
    <property type="protein sequence ID" value="CAF1350788.1"/>
    <property type="molecule type" value="Genomic_DNA"/>
</dbReference>
<evidence type="ECO:0000256" key="6">
    <source>
        <dbReference type="ARBA" id="ARBA00022967"/>
    </source>
</evidence>
<keyword evidence="7" id="KW-0811">Translocation</keyword>
<accession>A0A815HDH2</accession>
<keyword evidence="2" id="KW-0963">Cytoplasm</keyword>
<keyword evidence="6" id="KW-1278">Translocase</keyword>
<evidence type="ECO:0000256" key="4">
    <source>
        <dbReference type="ARBA" id="ARBA00022840"/>
    </source>
</evidence>
<dbReference type="PANTHER" id="PTHR30612:SF0">
    <property type="entry name" value="CHLOROPLAST PROTEIN-TRANSPORTING ATPASE"/>
    <property type="match status" value="1"/>
</dbReference>
<dbReference type="InterPro" id="IPR001650">
    <property type="entry name" value="Helicase_C-like"/>
</dbReference>
<evidence type="ECO:0000256" key="1">
    <source>
        <dbReference type="ARBA" id="ARBA00022448"/>
    </source>
</evidence>
<keyword evidence="1" id="KW-0813">Transport</keyword>
<dbReference type="InterPro" id="IPR044722">
    <property type="entry name" value="SecA_SF2_C"/>
</dbReference>
<dbReference type="PROSITE" id="PS51196">
    <property type="entry name" value="SECA_MOTOR_DEAD"/>
    <property type="match status" value="1"/>
</dbReference>
<dbReference type="EMBL" id="CAJOBC010064307">
    <property type="protein sequence ID" value="CAF4220709.1"/>
    <property type="molecule type" value="Genomic_DNA"/>
</dbReference>
<evidence type="ECO:0008006" key="14">
    <source>
        <dbReference type="Google" id="ProtNLM"/>
    </source>
</evidence>
<dbReference type="Pfam" id="PF21090">
    <property type="entry name" value="P-loop_SecA"/>
    <property type="match status" value="1"/>
</dbReference>
<evidence type="ECO:0000313" key="11">
    <source>
        <dbReference type="EMBL" id="CAF1350788.1"/>
    </source>
</evidence>
<keyword evidence="13" id="KW-1185">Reference proteome</keyword>
<evidence type="ECO:0000256" key="8">
    <source>
        <dbReference type="ARBA" id="ARBA00023136"/>
    </source>
</evidence>
<dbReference type="Proteomes" id="UP000663829">
    <property type="component" value="Unassembled WGS sequence"/>
</dbReference>